<dbReference type="SUPFAM" id="SSF81296">
    <property type="entry name" value="E set domains"/>
    <property type="match status" value="1"/>
</dbReference>
<name>A0A8J6YAC3_9BACT</name>
<evidence type="ECO:0000313" key="2">
    <source>
        <dbReference type="EMBL" id="MBD3869611.1"/>
    </source>
</evidence>
<dbReference type="Pfam" id="PF13229">
    <property type="entry name" value="Beta_helix"/>
    <property type="match status" value="1"/>
</dbReference>
<feature type="non-terminal residue" evidence="2">
    <location>
        <position position="1"/>
    </location>
</feature>
<reference evidence="2 3" key="1">
    <citation type="submission" date="2020-08" db="EMBL/GenBank/DDBJ databases">
        <title>Acidobacteriota in marine sediments use diverse sulfur dissimilation pathways.</title>
        <authorList>
            <person name="Wasmund K."/>
        </authorList>
    </citation>
    <scope>NUCLEOTIDE SEQUENCE [LARGE SCALE GENOMIC DNA]</scope>
    <source>
        <strain evidence="2">MAG AM4</strain>
    </source>
</reference>
<sequence length="742" mass="79657">NSLSAGTGIGIQLASNGSNDNMFVARNTVNGYGGDGLVNSNLTTMVALYNTITNSGGDATDITTLNSNSIPRIHWNNIESSTGYDTKLNSVTGADLRRNYWSGTNAEMLAEGYPAEISEVFDIEDNIARGRIDYRGQENLTIDTNVTLESRFVWPFDGDILSRRTITIEGTAYADAGVQLVEVSTDGGSSWLPATGTDFWTYSFTPSVDGLQEFRCRMTDGNSAVEASPDVITVDFDFSLLTTEGTLPANETWSGTVTLTGDVTVPAGTTLTIDPGTTVQMQPLADNSRGGVDWSRIELIVEGDLIAQGVGPGSILMTSDSMTPAKGHWYGIRYDGLGRTMPELRNLSLEWGKKGISDTNTVGIPNLDGIAVQQMQEDGIRASNAPLGAAPWTFKNIDITLVDQIALKIDSGTRDADVLVDNLTVQDVGRQSLDLDMDATESLELRSSTFVASTTFNTVEVTGAHNSLVNGVTIHHNNVNGYGFYFSSSHVGDSLTIDDSEITGGSRSVYIYRNNNPTVKRSRITGGTYGIYLGGSSGQLVDALIENNRISDTSSDGVYISSYADATLHYNDLFNITGYALNNQWSNAIDASDNYWGEDMETEMIAKGCNANIDDIFDQYDNGARGLVTYCDFATEPFGDQPVIQFHENGPNYEIHWNPKGGLTYDLIQGDVVNMADGVGTVDLGAVNCLVNGDGTGVIVDTSGTPVLGQTFFFLLRDSVTPGNYGLDSSGRERVPASGDCP</sequence>
<comment type="caution">
    <text evidence="2">The sequence shown here is derived from an EMBL/GenBank/DDBJ whole genome shotgun (WGS) entry which is preliminary data.</text>
</comment>
<feature type="domain" description="Right handed beta helix" evidence="1">
    <location>
        <begin position="459"/>
        <end position="581"/>
    </location>
</feature>
<dbReference type="Gene3D" id="2.160.20.10">
    <property type="entry name" value="Single-stranded right-handed beta-helix, Pectin lyase-like"/>
    <property type="match status" value="1"/>
</dbReference>
<dbReference type="InterPro" id="IPR012334">
    <property type="entry name" value="Pectin_lyas_fold"/>
</dbReference>
<accession>A0A8J6YAC3</accession>
<dbReference type="InterPro" id="IPR006626">
    <property type="entry name" value="PbH1"/>
</dbReference>
<dbReference type="InterPro" id="IPR014756">
    <property type="entry name" value="Ig_E-set"/>
</dbReference>
<dbReference type="SUPFAM" id="SSF51126">
    <property type="entry name" value="Pectin lyase-like"/>
    <property type="match status" value="1"/>
</dbReference>
<proteinExistence type="predicted"/>
<dbReference type="AlphaFoldDB" id="A0A8J6YAC3"/>
<dbReference type="Gene3D" id="2.60.40.650">
    <property type="match status" value="1"/>
</dbReference>
<dbReference type="SMART" id="SM00710">
    <property type="entry name" value="PbH1"/>
    <property type="match status" value="5"/>
</dbReference>
<evidence type="ECO:0000313" key="3">
    <source>
        <dbReference type="Proteomes" id="UP000648239"/>
    </source>
</evidence>
<evidence type="ECO:0000259" key="1">
    <source>
        <dbReference type="Pfam" id="PF13229"/>
    </source>
</evidence>
<organism evidence="2 3">
    <name type="scientific">Candidatus Polarisedimenticola svalbardensis</name>
    <dbReference type="NCBI Taxonomy" id="2886004"/>
    <lineage>
        <taxon>Bacteria</taxon>
        <taxon>Pseudomonadati</taxon>
        <taxon>Acidobacteriota</taxon>
        <taxon>Candidatus Polarisedimenticolia</taxon>
        <taxon>Candidatus Polarisedimenticolales</taxon>
        <taxon>Candidatus Polarisedimenticolaceae</taxon>
        <taxon>Candidatus Polarisedimenticola</taxon>
    </lineage>
</organism>
<dbReference type="Proteomes" id="UP000648239">
    <property type="component" value="Unassembled WGS sequence"/>
</dbReference>
<protein>
    <submittedName>
        <fullName evidence="2">Right-handed parallel beta-helix repeat-containing protein</fullName>
    </submittedName>
</protein>
<dbReference type="InterPro" id="IPR011050">
    <property type="entry name" value="Pectin_lyase_fold/virulence"/>
</dbReference>
<gene>
    <name evidence="2" type="ORF">IFK94_15935</name>
</gene>
<dbReference type="InterPro" id="IPR039448">
    <property type="entry name" value="Beta_helix"/>
</dbReference>
<dbReference type="EMBL" id="JACXWD010000128">
    <property type="protein sequence ID" value="MBD3869611.1"/>
    <property type="molecule type" value="Genomic_DNA"/>
</dbReference>